<dbReference type="NCBIfam" id="TIGR02494">
    <property type="entry name" value="PFLE_PFLC"/>
    <property type="match status" value="1"/>
</dbReference>
<dbReference type="SFLD" id="SFLDS00029">
    <property type="entry name" value="Radical_SAM"/>
    <property type="match status" value="1"/>
</dbReference>
<keyword evidence="7" id="KW-0408">Iron</keyword>
<dbReference type="Pfam" id="PF04055">
    <property type="entry name" value="Radical_SAM"/>
    <property type="match status" value="1"/>
</dbReference>
<dbReference type="PROSITE" id="PS51918">
    <property type="entry name" value="RADICAL_SAM"/>
    <property type="match status" value="1"/>
</dbReference>
<evidence type="ECO:0000256" key="7">
    <source>
        <dbReference type="ARBA" id="ARBA00023004"/>
    </source>
</evidence>
<dbReference type="PROSITE" id="PS01087">
    <property type="entry name" value="RADICAL_ACTIVATING"/>
    <property type="match status" value="1"/>
</dbReference>
<organism evidence="10 11">
    <name type="scientific">Enterococcus ratti</name>
    <dbReference type="NCBI Taxonomy" id="150033"/>
    <lineage>
        <taxon>Bacteria</taxon>
        <taxon>Bacillati</taxon>
        <taxon>Bacillota</taxon>
        <taxon>Bacilli</taxon>
        <taxon>Lactobacillales</taxon>
        <taxon>Enterococcaceae</taxon>
        <taxon>Enterococcus</taxon>
    </lineage>
</organism>
<name>A0A1L8WP43_9ENTE</name>
<keyword evidence="3" id="KW-0004">4Fe-4S</keyword>
<reference evidence="10 11" key="1">
    <citation type="submission" date="2014-12" db="EMBL/GenBank/DDBJ databases">
        <title>Draft genome sequences of 29 type strains of Enterococci.</title>
        <authorList>
            <person name="Zhong Z."/>
            <person name="Sun Z."/>
            <person name="Liu W."/>
            <person name="Zhang W."/>
            <person name="Zhang H."/>
        </authorList>
    </citation>
    <scope>NUCLEOTIDE SEQUENCE [LARGE SCALE GENOMIC DNA]</scope>
    <source>
        <strain evidence="10 11">DSM 15687</strain>
    </source>
</reference>
<dbReference type="InterPro" id="IPR013785">
    <property type="entry name" value="Aldolase_TIM"/>
</dbReference>
<evidence type="ECO:0000256" key="2">
    <source>
        <dbReference type="ARBA" id="ARBA00009777"/>
    </source>
</evidence>
<proteinExistence type="inferred from homology"/>
<evidence type="ECO:0000256" key="8">
    <source>
        <dbReference type="ARBA" id="ARBA00023014"/>
    </source>
</evidence>
<dbReference type="Gene3D" id="3.20.20.70">
    <property type="entry name" value="Aldolase class I"/>
    <property type="match status" value="1"/>
</dbReference>
<dbReference type="InterPro" id="IPR007197">
    <property type="entry name" value="rSAM"/>
</dbReference>
<keyword evidence="8" id="KW-0411">Iron-sulfur</keyword>
<evidence type="ECO:0000256" key="1">
    <source>
        <dbReference type="ARBA" id="ARBA00001966"/>
    </source>
</evidence>
<keyword evidence="4" id="KW-0949">S-adenosyl-L-methionine</keyword>
<dbReference type="OrthoDB" id="9782387at2"/>
<dbReference type="GO" id="GO:0046872">
    <property type="term" value="F:metal ion binding"/>
    <property type="evidence" value="ECO:0007669"/>
    <property type="project" value="UniProtKB-KW"/>
</dbReference>
<keyword evidence="5" id="KW-0479">Metal-binding</keyword>
<comment type="caution">
    <text evidence="10">The sequence shown here is derived from an EMBL/GenBank/DDBJ whole genome shotgun (WGS) entry which is preliminary data.</text>
</comment>
<dbReference type="AlphaFoldDB" id="A0A1L8WP43"/>
<dbReference type="RefSeq" id="WP_071855099.1">
    <property type="nucleotide sequence ID" value="NZ_JXLB01000007.1"/>
</dbReference>
<gene>
    <name evidence="10" type="ORF">RV14_GL002081</name>
</gene>
<dbReference type="GO" id="GO:0051539">
    <property type="term" value="F:4 iron, 4 sulfur cluster binding"/>
    <property type="evidence" value="ECO:0007669"/>
    <property type="project" value="UniProtKB-KW"/>
</dbReference>
<dbReference type="SUPFAM" id="SSF102114">
    <property type="entry name" value="Radical SAM enzymes"/>
    <property type="match status" value="1"/>
</dbReference>
<accession>A0A1L8WP43</accession>
<dbReference type="PANTHER" id="PTHR30352:SF4">
    <property type="entry name" value="PYRUVATE FORMATE-LYASE 2-ACTIVATING ENZYME"/>
    <property type="match status" value="1"/>
</dbReference>
<dbReference type="PIRSF" id="PIRSF000371">
    <property type="entry name" value="PFL_act_enz"/>
    <property type="match status" value="1"/>
</dbReference>
<dbReference type="STRING" id="150033.RV14_GL002081"/>
<dbReference type="InterPro" id="IPR001989">
    <property type="entry name" value="Radical_activat_CS"/>
</dbReference>
<keyword evidence="6" id="KW-0560">Oxidoreductase</keyword>
<dbReference type="CDD" id="cd01335">
    <property type="entry name" value="Radical_SAM"/>
    <property type="match status" value="1"/>
</dbReference>
<comment type="similarity">
    <text evidence="2">Belongs to the organic radical-activating enzymes family.</text>
</comment>
<dbReference type="Proteomes" id="UP000182152">
    <property type="component" value="Unassembled WGS sequence"/>
</dbReference>
<evidence type="ECO:0000256" key="5">
    <source>
        <dbReference type="ARBA" id="ARBA00022723"/>
    </source>
</evidence>
<evidence type="ECO:0000259" key="9">
    <source>
        <dbReference type="PROSITE" id="PS51918"/>
    </source>
</evidence>
<evidence type="ECO:0000256" key="4">
    <source>
        <dbReference type="ARBA" id="ARBA00022691"/>
    </source>
</evidence>
<protein>
    <recommendedName>
        <fullName evidence="9">Radical SAM core domain-containing protein</fullName>
    </recommendedName>
</protein>
<dbReference type="InterPro" id="IPR012839">
    <property type="entry name" value="Organic_radical_activase"/>
</dbReference>
<evidence type="ECO:0000313" key="10">
    <source>
        <dbReference type="EMBL" id="OJG82789.1"/>
    </source>
</evidence>
<dbReference type="InterPro" id="IPR034457">
    <property type="entry name" value="Organic_radical-activating"/>
</dbReference>
<feature type="domain" description="Radical SAM core" evidence="9">
    <location>
        <begin position="20"/>
        <end position="254"/>
    </location>
</feature>
<dbReference type="PANTHER" id="PTHR30352">
    <property type="entry name" value="PYRUVATE FORMATE-LYASE-ACTIVATING ENZYME"/>
    <property type="match status" value="1"/>
</dbReference>
<evidence type="ECO:0000256" key="3">
    <source>
        <dbReference type="ARBA" id="ARBA00022485"/>
    </source>
</evidence>
<evidence type="ECO:0000256" key="6">
    <source>
        <dbReference type="ARBA" id="ARBA00023002"/>
    </source>
</evidence>
<sequence>MTTPTKLQACIFNIQKFSIHDGPGIRTVVFFKGCPLRCYWCANPESQSRKPEKMWENTRKKNTMVGEYKTIDEVVTEVMKDVAFYEESGGGVTLSGGEVLYQAEFATELLRVLKEKGIHTATETTGYAKLDIFANYIQQVDTLYFDVKHYDSEKHQTGIGVTNQLILKNLSYALKHHKHLIVRIPVIPNFNDQPQDAKQFARLFQRLGVDNIELLPFHQFGQKKYEQLNRIYQMKNIPPLHTEDLNYFKQIMQEHDIYCFVR</sequence>
<dbReference type="EMBL" id="JXLB01000007">
    <property type="protein sequence ID" value="OJG82789.1"/>
    <property type="molecule type" value="Genomic_DNA"/>
</dbReference>
<comment type="cofactor">
    <cofactor evidence="1">
        <name>[4Fe-4S] cluster</name>
        <dbReference type="ChEBI" id="CHEBI:49883"/>
    </cofactor>
</comment>
<dbReference type="InterPro" id="IPR058240">
    <property type="entry name" value="rSAM_sf"/>
</dbReference>
<dbReference type="SFLD" id="SFLDG01066">
    <property type="entry name" value="organic_radical-activating_enz"/>
    <property type="match status" value="1"/>
</dbReference>
<keyword evidence="11" id="KW-1185">Reference proteome</keyword>
<dbReference type="GO" id="GO:0016491">
    <property type="term" value="F:oxidoreductase activity"/>
    <property type="evidence" value="ECO:0007669"/>
    <property type="project" value="UniProtKB-KW"/>
</dbReference>
<evidence type="ECO:0000313" key="11">
    <source>
        <dbReference type="Proteomes" id="UP000182152"/>
    </source>
</evidence>